<keyword evidence="2" id="KW-0472">Membrane</keyword>
<keyword evidence="2" id="KW-0812">Transmembrane</keyword>
<feature type="transmembrane region" description="Helical" evidence="2">
    <location>
        <begin position="109"/>
        <end position="129"/>
    </location>
</feature>
<keyword evidence="2" id="KW-1133">Transmembrane helix</keyword>
<dbReference type="EMBL" id="CAXAMN010014446">
    <property type="protein sequence ID" value="CAK9043395.1"/>
    <property type="molecule type" value="Genomic_DNA"/>
</dbReference>
<keyword evidence="4" id="KW-1185">Reference proteome</keyword>
<feature type="transmembrane region" description="Helical" evidence="2">
    <location>
        <begin position="253"/>
        <end position="274"/>
    </location>
</feature>
<evidence type="ECO:0000256" key="2">
    <source>
        <dbReference type="SAM" id="Phobius"/>
    </source>
</evidence>
<comment type="caution">
    <text evidence="3">The sequence shown here is derived from an EMBL/GenBank/DDBJ whole genome shotgun (WGS) entry which is preliminary data.</text>
</comment>
<dbReference type="Proteomes" id="UP001642484">
    <property type="component" value="Unassembled WGS sequence"/>
</dbReference>
<proteinExistence type="predicted"/>
<evidence type="ECO:0000313" key="3">
    <source>
        <dbReference type="EMBL" id="CAK9043395.1"/>
    </source>
</evidence>
<feature type="transmembrane region" description="Helical" evidence="2">
    <location>
        <begin position="173"/>
        <end position="193"/>
    </location>
</feature>
<feature type="region of interest" description="Disordered" evidence="1">
    <location>
        <begin position="282"/>
        <end position="309"/>
    </location>
</feature>
<organism evidence="3 4">
    <name type="scientific">Durusdinium trenchii</name>
    <dbReference type="NCBI Taxonomy" id="1381693"/>
    <lineage>
        <taxon>Eukaryota</taxon>
        <taxon>Sar</taxon>
        <taxon>Alveolata</taxon>
        <taxon>Dinophyceae</taxon>
        <taxon>Suessiales</taxon>
        <taxon>Symbiodiniaceae</taxon>
        <taxon>Durusdinium</taxon>
    </lineage>
</organism>
<feature type="transmembrane region" description="Helical" evidence="2">
    <location>
        <begin position="214"/>
        <end position="233"/>
    </location>
</feature>
<gene>
    <name evidence="3" type="ORF">CCMP2556_LOCUS22970</name>
</gene>
<sequence>MAPKIRLPAAALSNRWEERALRSRPLRPWGSVMKGEREFGGQKPLGGGIDHWVTPFEPHQDDCCDTACRASTFSLTAAHSTGGLLAISMISAILQEQSQSDADPNRRSLGLLAQPLAAFAVLPCLGTLLVKAPDVVKALRLLCSSAFVLCLLVDLMLPSLFMTTHKVSDALPVLSMLLGFCEGGVKLALLSVCENQAVKCNEATRLAEGFAVAYLLNLWGESLGVAMALAPWGKNGYFTNFTSEKCVAGSTCMRMQICGLLCIPFQLIALVLALRLPGDRKRWRNSPSAKVQEEAEERNAGASRSRGVAGTESLKKTLLRQENAKRLARFISFYTGPDADGRLRRSGLCLQLTRIAVSLASKKRVDVEDLDSLPLLIRLGSAQDWVLWLEKHEAEFRQCLKEATEKRRSITMRLQQVEGMSCALRLQPKSRESLPDVMWARLLKQQKHGWFCFSKCSQPHPVFWFCNIGGQCSSLPCVRVKPNLFW</sequence>
<reference evidence="3 4" key="1">
    <citation type="submission" date="2024-02" db="EMBL/GenBank/DDBJ databases">
        <authorList>
            <person name="Chen Y."/>
            <person name="Shah S."/>
            <person name="Dougan E. K."/>
            <person name="Thang M."/>
            <person name="Chan C."/>
        </authorList>
    </citation>
    <scope>NUCLEOTIDE SEQUENCE [LARGE SCALE GENOMIC DNA]</scope>
</reference>
<protein>
    <submittedName>
        <fullName evidence="3">Uncharacterized protein</fullName>
    </submittedName>
</protein>
<evidence type="ECO:0000313" key="4">
    <source>
        <dbReference type="Proteomes" id="UP001642484"/>
    </source>
</evidence>
<feature type="transmembrane region" description="Helical" evidence="2">
    <location>
        <begin position="141"/>
        <end position="161"/>
    </location>
</feature>
<name>A0ABP0LVY7_9DINO</name>
<evidence type="ECO:0000256" key="1">
    <source>
        <dbReference type="SAM" id="MobiDB-lite"/>
    </source>
</evidence>
<accession>A0ABP0LVY7</accession>